<dbReference type="InterPro" id="IPR032687">
    <property type="entry name" value="AraC-type_N"/>
</dbReference>
<dbReference type="GO" id="GO:0005829">
    <property type="term" value="C:cytosol"/>
    <property type="evidence" value="ECO:0007669"/>
    <property type="project" value="TreeGrafter"/>
</dbReference>
<keyword evidence="3" id="KW-0804">Transcription</keyword>
<accession>H1SA66</accession>
<proteinExistence type="predicted"/>
<dbReference type="PATRIC" id="fig|1127483.3.peg.4989"/>
<protein>
    <submittedName>
        <fullName evidence="5">AraC family transcriptional regulator</fullName>
    </submittedName>
</protein>
<evidence type="ECO:0000256" key="3">
    <source>
        <dbReference type="ARBA" id="ARBA00023163"/>
    </source>
</evidence>
<name>H1SA66_9BURK</name>
<sequence>MTYLVRATALTNYVRVAREVGLDPYKQLSKAGIRRATLLDPDAMIAADALRSLLAESASAAGVEDFGLRMAETRQLTDLGPLGFAIQGEPTLRKALESMMRYLRLQSESVVMAIEELDELVVIRESLLTDGQAPQRQSIELVVAGVYRLLRRFLGETWKPRSICFSHAPPSGPTGHARVFGMPVLFNQEFDGIVCRATDLDAPLAAYDPLMAWEVRQHLDTLLAGSDLAFPDVVRRLVLALLPSGNCSVDSVAQHLRVDRRTVHRRLAKDGESYSGIYNGVRADLAARLARSEARPLAELAALLGFSTASSFARWFGGHFGCTVSEWRARHRARLTTPTSLDQPESPR</sequence>
<keyword evidence="2" id="KW-0238">DNA-binding</keyword>
<dbReference type="Gene3D" id="1.10.10.60">
    <property type="entry name" value="Homeodomain-like"/>
    <property type="match status" value="1"/>
</dbReference>
<evidence type="ECO:0000256" key="1">
    <source>
        <dbReference type="ARBA" id="ARBA00023015"/>
    </source>
</evidence>
<dbReference type="SUPFAM" id="SSF46689">
    <property type="entry name" value="Homeodomain-like"/>
    <property type="match status" value="1"/>
</dbReference>
<dbReference type="EMBL" id="AHJE01000062">
    <property type="protein sequence ID" value="EHP40615.1"/>
    <property type="molecule type" value="Genomic_DNA"/>
</dbReference>
<dbReference type="OrthoDB" id="6506763at2"/>
<dbReference type="PANTHER" id="PTHR47894:SF4">
    <property type="entry name" value="HTH-TYPE TRANSCRIPTIONAL REGULATOR GADX"/>
    <property type="match status" value="1"/>
</dbReference>
<dbReference type="PANTHER" id="PTHR47894">
    <property type="entry name" value="HTH-TYPE TRANSCRIPTIONAL REGULATOR GADX"/>
    <property type="match status" value="1"/>
</dbReference>
<organism evidence="5 6">
    <name type="scientific">Cupriavidus basilensis OR16</name>
    <dbReference type="NCBI Taxonomy" id="1127483"/>
    <lineage>
        <taxon>Bacteria</taxon>
        <taxon>Pseudomonadati</taxon>
        <taxon>Pseudomonadota</taxon>
        <taxon>Betaproteobacteria</taxon>
        <taxon>Burkholderiales</taxon>
        <taxon>Burkholderiaceae</taxon>
        <taxon>Cupriavidus</taxon>
    </lineage>
</organism>
<dbReference type="Pfam" id="PF12625">
    <property type="entry name" value="Arabinose_bd"/>
    <property type="match status" value="1"/>
</dbReference>
<gene>
    <name evidence="5" type="ORF">OR16_24935</name>
</gene>
<dbReference type="RefSeq" id="WP_006160346.1">
    <property type="nucleotide sequence ID" value="NZ_AHJE01000062.1"/>
</dbReference>
<dbReference type="Pfam" id="PF12833">
    <property type="entry name" value="HTH_18"/>
    <property type="match status" value="1"/>
</dbReference>
<reference evidence="5 6" key="1">
    <citation type="journal article" date="2012" name="J. Bacteriol.">
        <title>De Novo Genome Project of Cupriavidus basilensis OR16.</title>
        <authorList>
            <person name="Cserhati M."/>
            <person name="Kriszt B."/>
            <person name="Szoboszlay S."/>
            <person name="Toth A."/>
            <person name="Szabo I."/>
            <person name="Tancsics A."/>
            <person name="Nagy I."/>
            <person name="Horvath B."/>
            <person name="Nagy I."/>
            <person name="Kukolya J."/>
        </authorList>
    </citation>
    <scope>NUCLEOTIDE SEQUENCE [LARGE SCALE GENOMIC DNA]</scope>
    <source>
        <strain evidence="5 6">OR16</strain>
    </source>
</reference>
<dbReference type="SMART" id="SM00342">
    <property type="entry name" value="HTH_ARAC"/>
    <property type="match status" value="1"/>
</dbReference>
<keyword evidence="1" id="KW-0805">Transcription regulation</keyword>
<dbReference type="PROSITE" id="PS01124">
    <property type="entry name" value="HTH_ARAC_FAMILY_2"/>
    <property type="match status" value="1"/>
</dbReference>
<dbReference type="Proteomes" id="UP000005808">
    <property type="component" value="Unassembled WGS sequence"/>
</dbReference>
<dbReference type="GO" id="GO:0000976">
    <property type="term" value="F:transcription cis-regulatory region binding"/>
    <property type="evidence" value="ECO:0007669"/>
    <property type="project" value="TreeGrafter"/>
</dbReference>
<dbReference type="InterPro" id="IPR018060">
    <property type="entry name" value="HTH_AraC"/>
</dbReference>
<dbReference type="AlphaFoldDB" id="H1SA66"/>
<evidence type="ECO:0000313" key="6">
    <source>
        <dbReference type="Proteomes" id="UP000005808"/>
    </source>
</evidence>
<evidence type="ECO:0000259" key="4">
    <source>
        <dbReference type="PROSITE" id="PS01124"/>
    </source>
</evidence>
<dbReference type="InterPro" id="IPR009057">
    <property type="entry name" value="Homeodomain-like_sf"/>
</dbReference>
<comment type="caution">
    <text evidence="5">The sequence shown here is derived from an EMBL/GenBank/DDBJ whole genome shotgun (WGS) entry which is preliminary data.</text>
</comment>
<evidence type="ECO:0000313" key="5">
    <source>
        <dbReference type="EMBL" id="EHP40615.1"/>
    </source>
</evidence>
<evidence type="ECO:0000256" key="2">
    <source>
        <dbReference type="ARBA" id="ARBA00023125"/>
    </source>
</evidence>
<dbReference type="GO" id="GO:0003700">
    <property type="term" value="F:DNA-binding transcription factor activity"/>
    <property type="evidence" value="ECO:0007669"/>
    <property type="project" value="InterPro"/>
</dbReference>
<feature type="domain" description="HTH araC/xylS-type" evidence="4">
    <location>
        <begin position="232"/>
        <end position="330"/>
    </location>
</feature>